<dbReference type="InterPro" id="IPR036915">
    <property type="entry name" value="Cyclin-like_sf"/>
</dbReference>
<dbReference type="InterPro" id="IPR013922">
    <property type="entry name" value="Cyclin_PHO80-like"/>
</dbReference>
<keyword evidence="4" id="KW-1185">Reference proteome</keyword>
<evidence type="ECO:0000313" key="4">
    <source>
        <dbReference type="Proteomes" id="UP000029665"/>
    </source>
</evidence>
<dbReference type="GO" id="GO:0016538">
    <property type="term" value="F:cyclin-dependent protein serine/threonine kinase regulator activity"/>
    <property type="evidence" value="ECO:0007669"/>
    <property type="project" value="TreeGrafter"/>
</dbReference>
<protein>
    <recommendedName>
        <fullName evidence="2">Cyclin N-terminal domain-containing protein</fullName>
    </recommendedName>
</protein>
<gene>
    <name evidence="3" type="ORF">BN946_scf185043.g227</name>
</gene>
<sequence length="522" mass="56071">MSSLSSELRHPASLLPRSFHNRELVQLMCQPVSYDMIQYLALQTTRVISLADDPVEIPAAAPLPTPPHTPHKSSFTEQQQQQQSEPSGQSQQTPKLPSLQDFIIFICQSSHVQVPTLLTTLIYLERLRTKLPKMAKGMPCTRHRVFLATLIVAAKYLNDSSPKNKNWVTYGRMFELAEVNLMEKQLLYLLNYDLRFDEDEALHHFAPFLPKAHAPSEPAAKEARAAAVTRAKARVQAHISAPPPTPVDGGASSLPSPAASLASVQNFVKRLSSQYLSVPTSDTDEARPRSLSRASSSSTLNSAKSNSDDSEMGGLTCDSGSSSPSSLSSEGTSDQEFDVEICDAGSGEVSGTRKTFALQDVPYAYRHRQGRKVSTASTCTVRSDVTVAGSSSEGKRLSMRDLPSPGRSSQSSPSSSPSHGVTDSLLPPRPGLGRGTARPSSYAAGQHTEGGSIVPSVSVPSISRATGGSFLSRMWAATKGQDRDGNADADGQSHGQGPSSAFRRLAHSKSALFRSQQQVVDV</sequence>
<accession>A0A060SJ06</accession>
<dbReference type="Proteomes" id="UP000029665">
    <property type="component" value="Unassembled WGS sequence"/>
</dbReference>
<feature type="region of interest" description="Disordered" evidence="1">
    <location>
        <begin position="385"/>
        <end position="460"/>
    </location>
</feature>
<dbReference type="InterPro" id="IPR006671">
    <property type="entry name" value="Cyclin_N"/>
</dbReference>
<dbReference type="GO" id="GO:0019901">
    <property type="term" value="F:protein kinase binding"/>
    <property type="evidence" value="ECO:0007669"/>
    <property type="project" value="InterPro"/>
</dbReference>
<dbReference type="GO" id="GO:0005634">
    <property type="term" value="C:nucleus"/>
    <property type="evidence" value="ECO:0007669"/>
    <property type="project" value="TreeGrafter"/>
</dbReference>
<evidence type="ECO:0000256" key="1">
    <source>
        <dbReference type="SAM" id="MobiDB-lite"/>
    </source>
</evidence>
<evidence type="ECO:0000313" key="3">
    <source>
        <dbReference type="EMBL" id="CDO74176.1"/>
    </source>
</evidence>
<dbReference type="OrthoDB" id="10250320at2759"/>
<dbReference type="HOGENOM" id="CLU_018149_2_0_1"/>
<organism evidence="3 4">
    <name type="scientific">Pycnoporus cinnabarinus</name>
    <name type="common">Cinnabar-red polypore</name>
    <name type="synonym">Trametes cinnabarina</name>
    <dbReference type="NCBI Taxonomy" id="5643"/>
    <lineage>
        <taxon>Eukaryota</taxon>
        <taxon>Fungi</taxon>
        <taxon>Dikarya</taxon>
        <taxon>Basidiomycota</taxon>
        <taxon>Agaricomycotina</taxon>
        <taxon>Agaricomycetes</taxon>
        <taxon>Polyporales</taxon>
        <taxon>Polyporaceae</taxon>
        <taxon>Trametes</taxon>
    </lineage>
</organism>
<feature type="region of interest" description="Disordered" evidence="1">
    <location>
        <begin position="58"/>
        <end position="94"/>
    </location>
</feature>
<feature type="compositionally biased region" description="Low complexity" evidence="1">
    <location>
        <begin position="403"/>
        <end position="418"/>
    </location>
</feature>
<feature type="compositionally biased region" description="Low complexity" evidence="1">
    <location>
        <begin position="289"/>
        <end position="305"/>
    </location>
</feature>
<reference evidence="3" key="1">
    <citation type="submission" date="2014-01" db="EMBL/GenBank/DDBJ databases">
        <title>The genome of the white-rot fungus Pycnoporus cinnabarinus: a basidiomycete model with a versatile arsenal for lignocellulosic biomass breakdown.</title>
        <authorList>
            <person name="Levasseur A."/>
            <person name="Lomascolo A."/>
            <person name="Ruiz-Duenas F.J."/>
            <person name="Uzan E."/>
            <person name="Piumi F."/>
            <person name="Kues U."/>
            <person name="Ram A.F.J."/>
            <person name="Murat C."/>
            <person name="Haon M."/>
            <person name="Benoit I."/>
            <person name="Arfi Y."/>
            <person name="Chevret D."/>
            <person name="Drula E."/>
            <person name="Kwon M.J."/>
            <person name="Gouret P."/>
            <person name="Lesage-Meessen L."/>
            <person name="Lombard V."/>
            <person name="Mariette J."/>
            <person name="Noirot C."/>
            <person name="Park J."/>
            <person name="Patyshakuliyeva A."/>
            <person name="Wieneger R.A.B."/>
            <person name="Wosten H.A.B."/>
            <person name="Martin F."/>
            <person name="Coutinho P.M."/>
            <person name="de Vries R."/>
            <person name="Martinez A.T."/>
            <person name="Klopp C."/>
            <person name="Pontarotti P."/>
            <person name="Henrissat B."/>
            <person name="Record E."/>
        </authorList>
    </citation>
    <scope>NUCLEOTIDE SEQUENCE [LARGE SCALE GENOMIC DNA]</scope>
    <source>
        <strain evidence="3">BRFM137</strain>
    </source>
</reference>
<dbReference type="CDD" id="cd20557">
    <property type="entry name" value="CYCLIN_ScPCL1-like"/>
    <property type="match status" value="1"/>
</dbReference>
<dbReference type="OMA" id="WHIVKEA"/>
<feature type="region of interest" description="Disordered" evidence="1">
    <location>
        <begin position="277"/>
        <end position="335"/>
    </location>
</feature>
<proteinExistence type="predicted"/>
<dbReference type="AlphaFoldDB" id="A0A060SJ06"/>
<name>A0A060SJ06_PYCCI</name>
<feature type="domain" description="Cyclin N-terminal" evidence="2">
    <location>
        <begin position="77"/>
        <end position="195"/>
    </location>
</feature>
<dbReference type="GO" id="GO:0000307">
    <property type="term" value="C:cyclin-dependent protein kinase holoenzyme complex"/>
    <property type="evidence" value="ECO:0007669"/>
    <property type="project" value="TreeGrafter"/>
</dbReference>
<dbReference type="PANTHER" id="PTHR15615:SF10">
    <property type="entry name" value="PHO85 CYCLIN-2-RELATED"/>
    <property type="match status" value="1"/>
</dbReference>
<feature type="region of interest" description="Disordered" evidence="1">
    <location>
        <begin position="231"/>
        <end position="256"/>
    </location>
</feature>
<dbReference type="STRING" id="5643.A0A060SJ06"/>
<evidence type="ECO:0000259" key="2">
    <source>
        <dbReference type="Pfam" id="PF00134"/>
    </source>
</evidence>
<feature type="compositionally biased region" description="Low complexity" evidence="1">
    <location>
        <begin position="319"/>
        <end position="332"/>
    </location>
</feature>
<comment type="caution">
    <text evidence="3">The sequence shown here is derived from an EMBL/GenBank/DDBJ whole genome shotgun (WGS) entry which is preliminary data.</text>
</comment>
<dbReference type="Pfam" id="PF00134">
    <property type="entry name" value="Cyclin_N"/>
    <property type="match status" value="1"/>
</dbReference>
<dbReference type="PANTHER" id="PTHR15615">
    <property type="match status" value="1"/>
</dbReference>
<feature type="region of interest" description="Disordered" evidence="1">
    <location>
        <begin position="474"/>
        <end position="502"/>
    </location>
</feature>
<feature type="compositionally biased region" description="Low complexity" evidence="1">
    <location>
        <begin position="73"/>
        <end position="94"/>
    </location>
</feature>
<dbReference type="EMBL" id="CCBP010000125">
    <property type="protein sequence ID" value="CDO74176.1"/>
    <property type="molecule type" value="Genomic_DNA"/>
</dbReference>
<dbReference type="Gene3D" id="1.10.472.10">
    <property type="entry name" value="Cyclin-like"/>
    <property type="match status" value="1"/>
</dbReference>
<dbReference type="SUPFAM" id="SSF47954">
    <property type="entry name" value="Cyclin-like"/>
    <property type="match status" value="1"/>
</dbReference>